<evidence type="ECO:0000256" key="5">
    <source>
        <dbReference type="ARBA" id="ARBA00022833"/>
    </source>
</evidence>
<dbReference type="GO" id="GO:0008270">
    <property type="term" value="F:zinc ion binding"/>
    <property type="evidence" value="ECO:0007669"/>
    <property type="project" value="UniProtKB-KW"/>
</dbReference>
<feature type="compositionally biased region" description="Acidic residues" evidence="10">
    <location>
        <begin position="1"/>
        <end position="21"/>
    </location>
</feature>
<evidence type="ECO:0000313" key="13">
    <source>
        <dbReference type="Proteomes" id="UP000604825"/>
    </source>
</evidence>
<feature type="compositionally biased region" description="Acidic residues" evidence="10">
    <location>
        <begin position="49"/>
        <end position="63"/>
    </location>
</feature>
<feature type="compositionally biased region" description="Basic and acidic residues" evidence="10">
    <location>
        <begin position="272"/>
        <end position="283"/>
    </location>
</feature>
<dbReference type="PROSITE" id="PS50157">
    <property type="entry name" value="ZINC_FINGER_C2H2_2"/>
    <property type="match status" value="2"/>
</dbReference>
<organism evidence="12 13">
    <name type="scientific">Miscanthus lutarioriparius</name>
    <dbReference type="NCBI Taxonomy" id="422564"/>
    <lineage>
        <taxon>Eukaryota</taxon>
        <taxon>Viridiplantae</taxon>
        <taxon>Streptophyta</taxon>
        <taxon>Embryophyta</taxon>
        <taxon>Tracheophyta</taxon>
        <taxon>Spermatophyta</taxon>
        <taxon>Magnoliopsida</taxon>
        <taxon>Liliopsida</taxon>
        <taxon>Poales</taxon>
        <taxon>Poaceae</taxon>
        <taxon>PACMAD clade</taxon>
        <taxon>Panicoideae</taxon>
        <taxon>Andropogonodae</taxon>
        <taxon>Andropogoneae</taxon>
        <taxon>Saccharinae</taxon>
        <taxon>Miscanthus</taxon>
    </lineage>
</organism>
<evidence type="ECO:0000256" key="3">
    <source>
        <dbReference type="ARBA" id="ARBA00022737"/>
    </source>
</evidence>
<evidence type="ECO:0000259" key="11">
    <source>
        <dbReference type="PROSITE" id="PS50157"/>
    </source>
</evidence>
<evidence type="ECO:0000256" key="9">
    <source>
        <dbReference type="PROSITE-ProRule" id="PRU00042"/>
    </source>
</evidence>
<comment type="subcellular location">
    <subcellularLocation>
        <location evidence="1">Nucleus</location>
    </subcellularLocation>
</comment>
<keyword evidence="5" id="KW-0862">Zinc</keyword>
<evidence type="ECO:0000256" key="1">
    <source>
        <dbReference type="ARBA" id="ARBA00004123"/>
    </source>
</evidence>
<reference evidence="12" key="1">
    <citation type="submission" date="2020-10" db="EMBL/GenBank/DDBJ databases">
        <authorList>
            <person name="Han B."/>
            <person name="Lu T."/>
            <person name="Zhao Q."/>
            <person name="Huang X."/>
            <person name="Zhao Y."/>
        </authorList>
    </citation>
    <scope>NUCLEOTIDE SEQUENCE</scope>
</reference>
<keyword evidence="4 9" id="KW-0863">Zinc-finger</keyword>
<evidence type="ECO:0000256" key="6">
    <source>
        <dbReference type="ARBA" id="ARBA00023015"/>
    </source>
</evidence>
<evidence type="ECO:0000256" key="2">
    <source>
        <dbReference type="ARBA" id="ARBA00022723"/>
    </source>
</evidence>
<dbReference type="OrthoDB" id="687494at2759"/>
<dbReference type="EMBL" id="CAJGYO010000001">
    <property type="protein sequence ID" value="CAD6206271.1"/>
    <property type="molecule type" value="Genomic_DNA"/>
</dbReference>
<dbReference type="PANTHER" id="PTHR26374">
    <property type="entry name" value="ZINC FINGER PROTEIN ZAT5"/>
    <property type="match status" value="1"/>
</dbReference>
<dbReference type="Pfam" id="PF13912">
    <property type="entry name" value="zf-C2H2_6"/>
    <property type="match status" value="2"/>
</dbReference>
<dbReference type="InterPro" id="IPR013087">
    <property type="entry name" value="Znf_C2H2_type"/>
</dbReference>
<dbReference type="PROSITE" id="PS00028">
    <property type="entry name" value="ZINC_FINGER_C2H2_1"/>
    <property type="match status" value="2"/>
</dbReference>
<evidence type="ECO:0000256" key="7">
    <source>
        <dbReference type="ARBA" id="ARBA00023163"/>
    </source>
</evidence>
<feature type="domain" description="C2H2-type" evidence="11">
    <location>
        <begin position="191"/>
        <end position="218"/>
    </location>
</feature>
<evidence type="ECO:0000256" key="10">
    <source>
        <dbReference type="SAM" id="MobiDB-lite"/>
    </source>
</evidence>
<gene>
    <name evidence="12" type="ORF">NCGR_LOCUS3996</name>
</gene>
<name>A0A811MBQ9_9POAL</name>
<sequence>MVVVEEQDYYYSDSDSDDEDVDRYVFLARQPAPPGRHAEDDRDASSANDGDDDDGTAGEEESEGGVRKTKKRPLREILDDDDAPPPTKNARLELIIASPLAVQTPPSGSESSSPRAGESGSEGSHEKAHEHRAPKEQGEAKNATKKKRAAYGKRSRSPGGEADGDRDDVAAAAAAKTAGASSGATATSGRFPCSLCDRCFDSHQALGGHVLGHRKRTKIAIAAGAILDADDAGEESAAMEATEEAANRIVQADKKDLVAARRGKANGDGSSDEGKTVDDTAEHGDEDVDRARHKRQRKVHGKGNGGVREPVFAGSHDDAIGNDGFCVSGHGLTDGNSRSDGKMDNGAASPNRKVGGAGTCDEGANGNGNVCRTRYKCKVCGTECITGRALGGHMRKHRKRPPVGVGGGGGGDERSPVLRRTTTARYLWRSCSALFGAETSLQRDI</sequence>
<dbReference type="SUPFAM" id="SSF57667">
    <property type="entry name" value="beta-beta-alpha zinc fingers"/>
    <property type="match status" value="1"/>
</dbReference>
<proteinExistence type="predicted"/>
<accession>A0A811MBQ9</accession>
<feature type="domain" description="C2H2-type" evidence="11">
    <location>
        <begin position="375"/>
        <end position="402"/>
    </location>
</feature>
<feature type="region of interest" description="Disordered" evidence="10">
    <location>
        <begin position="260"/>
        <end position="310"/>
    </location>
</feature>
<dbReference type="SMART" id="SM00355">
    <property type="entry name" value="ZnF_C2H2"/>
    <property type="match status" value="2"/>
</dbReference>
<dbReference type="PANTHER" id="PTHR26374:SF399">
    <property type="entry name" value="OS03G0698300 PROTEIN"/>
    <property type="match status" value="1"/>
</dbReference>
<comment type="caution">
    <text evidence="12">The sequence shown here is derived from an EMBL/GenBank/DDBJ whole genome shotgun (WGS) entry which is preliminary data.</text>
</comment>
<evidence type="ECO:0000256" key="4">
    <source>
        <dbReference type="ARBA" id="ARBA00022771"/>
    </source>
</evidence>
<feature type="region of interest" description="Disordered" evidence="10">
    <location>
        <begin position="394"/>
        <end position="416"/>
    </location>
</feature>
<evidence type="ECO:0000256" key="8">
    <source>
        <dbReference type="ARBA" id="ARBA00023242"/>
    </source>
</evidence>
<feature type="compositionally biased region" description="Basic residues" evidence="10">
    <location>
        <begin position="143"/>
        <end position="156"/>
    </location>
</feature>
<feature type="region of interest" description="Disordered" evidence="10">
    <location>
        <begin position="1"/>
        <end position="168"/>
    </location>
</feature>
<dbReference type="AlphaFoldDB" id="A0A811MBQ9"/>
<feature type="compositionally biased region" description="Polar residues" evidence="10">
    <location>
        <begin position="104"/>
        <end position="114"/>
    </location>
</feature>
<dbReference type="GO" id="GO:0005634">
    <property type="term" value="C:nucleus"/>
    <property type="evidence" value="ECO:0007669"/>
    <property type="project" value="UniProtKB-SubCell"/>
</dbReference>
<keyword evidence="13" id="KW-1185">Reference proteome</keyword>
<keyword evidence="2" id="KW-0479">Metal-binding</keyword>
<keyword evidence="3" id="KW-0677">Repeat</keyword>
<feature type="compositionally biased region" description="Basic residues" evidence="10">
    <location>
        <begin position="291"/>
        <end position="301"/>
    </location>
</feature>
<dbReference type="InterPro" id="IPR036236">
    <property type="entry name" value="Znf_C2H2_sf"/>
</dbReference>
<keyword evidence="6" id="KW-0805">Transcription regulation</keyword>
<dbReference type="Proteomes" id="UP000604825">
    <property type="component" value="Unassembled WGS sequence"/>
</dbReference>
<feature type="compositionally biased region" description="Basic and acidic residues" evidence="10">
    <location>
        <begin position="123"/>
        <end position="139"/>
    </location>
</feature>
<evidence type="ECO:0000313" key="12">
    <source>
        <dbReference type="EMBL" id="CAD6206271.1"/>
    </source>
</evidence>
<keyword evidence="7" id="KW-0804">Transcription</keyword>
<keyword evidence="8" id="KW-0539">Nucleus</keyword>
<protein>
    <recommendedName>
        <fullName evidence="11">C2H2-type domain-containing protein</fullName>
    </recommendedName>
</protein>